<sequence>MNTKQVLVVLMISSQILAFEALTVSDTDIRCFNAQQCKELCEAKGCKDLQCMPSIGGLKKCRCRLCSK</sequence>
<organism evidence="2">
    <name type="scientific">Hadrurus spadix</name>
    <dbReference type="NCBI Taxonomy" id="141984"/>
    <lineage>
        <taxon>Eukaryota</taxon>
        <taxon>Metazoa</taxon>
        <taxon>Ecdysozoa</taxon>
        <taxon>Arthropoda</taxon>
        <taxon>Chelicerata</taxon>
        <taxon>Arachnida</taxon>
        <taxon>Scorpiones</taxon>
        <taxon>Iurida</taxon>
        <taxon>Iuroidea</taxon>
        <taxon>Hadrurus</taxon>
    </lineage>
</organism>
<evidence type="ECO:0000256" key="1">
    <source>
        <dbReference type="SAM" id="SignalP"/>
    </source>
</evidence>
<feature type="signal peptide" evidence="1">
    <location>
        <begin position="1"/>
        <end position="18"/>
    </location>
</feature>
<name>A0A1W7RB54_9SCOR</name>
<reference evidence="2" key="1">
    <citation type="submission" date="2016-11" db="EMBL/GenBank/DDBJ databases">
        <title>Venom-gland transcriptomics and venom proteomics of the black-back scorpion (Hadrurus spadix) reveal detectability challenges and an unexplored realm of animal toxin diversity.</title>
        <authorList>
            <person name="Rokyta D.R."/>
            <person name="Ward M.J."/>
        </authorList>
    </citation>
    <scope>NUCLEOTIDE SEQUENCE</scope>
    <source>
        <tissue evidence="2">Venom gland</tissue>
    </source>
</reference>
<keyword evidence="1" id="KW-0732">Signal</keyword>
<protein>
    <submittedName>
        <fullName evidence="2">AKTx</fullName>
    </submittedName>
</protein>
<proteinExistence type="predicted"/>
<dbReference type="EMBL" id="GFAH01000032">
    <property type="protein sequence ID" value="JAV48357.1"/>
    <property type="molecule type" value="Transcribed_RNA"/>
</dbReference>
<feature type="chain" id="PRO_5012935971" evidence="1">
    <location>
        <begin position="19"/>
        <end position="68"/>
    </location>
</feature>
<accession>A0A1W7RB54</accession>
<evidence type="ECO:0000313" key="2">
    <source>
        <dbReference type="EMBL" id="JAV48357.1"/>
    </source>
</evidence>
<dbReference type="AlphaFoldDB" id="A0A1W7RB54"/>